<dbReference type="AlphaFoldDB" id="A0A1E3Q4B6"/>
<evidence type="ECO:0000313" key="1">
    <source>
        <dbReference type="EMBL" id="ODQ71857.1"/>
    </source>
</evidence>
<accession>A0A1E3Q4B6</accession>
<dbReference type="EMBL" id="KV454296">
    <property type="protein sequence ID" value="ODQ71857.1"/>
    <property type="molecule type" value="Genomic_DNA"/>
</dbReference>
<protein>
    <submittedName>
        <fullName evidence="1">Uncharacterized protein</fullName>
    </submittedName>
</protein>
<gene>
    <name evidence="1" type="ORF">LIPSTDRAFT_72515</name>
</gene>
<proteinExistence type="predicted"/>
<reference evidence="1 2" key="1">
    <citation type="journal article" date="2016" name="Proc. Natl. Acad. Sci. U.S.A.">
        <title>Comparative genomics of biotechnologically important yeasts.</title>
        <authorList>
            <person name="Riley R."/>
            <person name="Haridas S."/>
            <person name="Wolfe K.H."/>
            <person name="Lopes M.R."/>
            <person name="Hittinger C.T."/>
            <person name="Goeker M."/>
            <person name="Salamov A.A."/>
            <person name="Wisecaver J.H."/>
            <person name="Long T.M."/>
            <person name="Calvey C.H."/>
            <person name="Aerts A.L."/>
            <person name="Barry K.W."/>
            <person name="Choi C."/>
            <person name="Clum A."/>
            <person name="Coughlan A.Y."/>
            <person name="Deshpande S."/>
            <person name="Douglass A.P."/>
            <person name="Hanson S.J."/>
            <person name="Klenk H.-P."/>
            <person name="LaButti K.M."/>
            <person name="Lapidus A."/>
            <person name="Lindquist E.A."/>
            <person name="Lipzen A.M."/>
            <person name="Meier-Kolthoff J.P."/>
            <person name="Ohm R.A."/>
            <person name="Otillar R.P."/>
            <person name="Pangilinan J.L."/>
            <person name="Peng Y."/>
            <person name="Rokas A."/>
            <person name="Rosa C.A."/>
            <person name="Scheuner C."/>
            <person name="Sibirny A.A."/>
            <person name="Slot J.C."/>
            <person name="Stielow J.B."/>
            <person name="Sun H."/>
            <person name="Kurtzman C.P."/>
            <person name="Blackwell M."/>
            <person name="Grigoriev I.V."/>
            <person name="Jeffries T.W."/>
        </authorList>
    </citation>
    <scope>NUCLEOTIDE SEQUENCE [LARGE SCALE GENOMIC DNA]</scope>
    <source>
        <strain evidence="1 2">NRRL Y-11557</strain>
    </source>
</reference>
<dbReference type="Proteomes" id="UP000094385">
    <property type="component" value="Unassembled WGS sequence"/>
</dbReference>
<name>A0A1E3Q4B6_LIPST</name>
<organism evidence="1 2">
    <name type="scientific">Lipomyces starkeyi NRRL Y-11557</name>
    <dbReference type="NCBI Taxonomy" id="675824"/>
    <lineage>
        <taxon>Eukaryota</taxon>
        <taxon>Fungi</taxon>
        <taxon>Dikarya</taxon>
        <taxon>Ascomycota</taxon>
        <taxon>Saccharomycotina</taxon>
        <taxon>Lipomycetes</taxon>
        <taxon>Lipomycetales</taxon>
        <taxon>Lipomycetaceae</taxon>
        <taxon>Lipomyces</taxon>
    </lineage>
</organism>
<sequence length="76" mass="8664">MVVSQVRVRLSNISDKDTTFFDSQWTDVMNYDKFSCISVRKCSSDSHHSGNNNILELGAGMCIITEWTTNCVFHLE</sequence>
<keyword evidence="2" id="KW-1185">Reference proteome</keyword>
<evidence type="ECO:0000313" key="2">
    <source>
        <dbReference type="Proteomes" id="UP000094385"/>
    </source>
</evidence>